<evidence type="ECO:0000313" key="4">
    <source>
        <dbReference type="EMBL" id="CAB4175793.1"/>
    </source>
</evidence>
<reference evidence="4" key="1">
    <citation type="submission" date="2020-05" db="EMBL/GenBank/DDBJ databases">
        <authorList>
            <person name="Chiriac C."/>
            <person name="Salcher M."/>
            <person name="Ghai R."/>
            <person name="Kavagutti S V."/>
        </authorList>
    </citation>
    <scope>NUCLEOTIDE SEQUENCE</scope>
</reference>
<sequence>MASIISAGTTSGTALNMSGDTSGVLQLATNGTTTAMTIDTSQNVGIGTTSPSTRLSLQLSSATTYTTSTRTNQGLTIYNSSATTNGFTGIEFVGEPTSGNGGIAGIGSVVTASGSANLVFGTRDSATYTEKMRIDSSGRLLVGITSTRSNGGVLQVSAQGQTGVVTYTTSTTNNNAAYFENGNGIVGTIATNGSATAYNTSSDYRLKENIAPMTGALAKVAQLKPVTYKWKVDGSDGEGFIAHELAEVKPDCVSGNKDAIDADGNPVYQGIDVSFLVATLTAAIQELKAINDTQAATITALTARIVALEGK</sequence>
<organism evidence="4">
    <name type="scientific">uncultured Caudovirales phage</name>
    <dbReference type="NCBI Taxonomy" id="2100421"/>
    <lineage>
        <taxon>Viruses</taxon>
        <taxon>Duplodnaviria</taxon>
        <taxon>Heunggongvirae</taxon>
        <taxon>Uroviricota</taxon>
        <taxon>Caudoviricetes</taxon>
        <taxon>Peduoviridae</taxon>
        <taxon>Maltschvirus</taxon>
        <taxon>Maltschvirus maltsch</taxon>
    </lineage>
</organism>
<name>A0A6J5PVG4_9CAUD</name>
<evidence type="ECO:0000256" key="1">
    <source>
        <dbReference type="ARBA" id="ARBA00004328"/>
    </source>
</evidence>
<dbReference type="PROSITE" id="PS51688">
    <property type="entry name" value="ICA"/>
    <property type="match status" value="1"/>
</dbReference>
<dbReference type="GO" id="GO:0098015">
    <property type="term" value="C:virus tail"/>
    <property type="evidence" value="ECO:0007669"/>
    <property type="project" value="UniProtKB-KW"/>
</dbReference>
<protein>
    <submittedName>
        <fullName evidence="4">Intramolecular chaperone auto-processing domain containing protein</fullName>
    </submittedName>
</protein>
<dbReference type="EMBL" id="LR796927">
    <property type="protein sequence ID" value="CAB4175793.1"/>
    <property type="molecule type" value="Genomic_DNA"/>
</dbReference>
<keyword evidence="2" id="KW-1227">Viral tail protein</keyword>
<accession>A0A6J5PVG4</accession>
<comment type="subcellular location">
    <subcellularLocation>
        <location evidence="1">Virion</location>
    </subcellularLocation>
</comment>
<dbReference type="Pfam" id="PF13884">
    <property type="entry name" value="Peptidase_S74"/>
    <property type="match status" value="1"/>
</dbReference>
<proteinExistence type="predicted"/>
<gene>
    <name evidence="4" type="ORF">UFOVP996_20</name>
</gene>
<evidence type="ECO:0000259" key="3">
    <source>
        <dbReference type="PROSITE" id="PS51688"/>
    </source>
</evidence>
<keyword evidence="2" id="KW-0946">Virion</keyword>
<dbReference type="InterPro" id="IPR030392">
    <property type="entry name" value="S74_ICA"/>
</dbReference>
<feature type="domain" description="Peptidase S74" evidence="3">
    <location>
        <begin position="202"/>
        <end position="305"/>
    </location>
</feature>
<evidence type="ECO:0000256" key="2">
    <source>
        <dbReference type="ARBA" id="ARBA00022732"/>
    </source>
</evidence>